<sequence length="732" mass="83101">MDISLDKWYVGVIVNSDCFKYRVIKVRVSSDSVKTICAHHFSMYYEYYGTLHLAKNSCDPFNIHKRVIRGVKKIDLELSDRVFSADKNLRLIPGKILCPRCSTKITVLSREPQTPRHNVVEAIENDNEISSPFVLEKIIAPRRVIDALCSAAVITPIIDLDQSNAERRSRICASALENLKRSILSSENDSLLKLKSSDYSELMKAVKQKIKSTEKRGQKLSLLTLAPASWTHRQTTCPAAKTASRRMSNDEKQRSIDFYTSDEYSRQLPGMKSVKQPNGKRLKVQKRLLLVNEYKNIDGIKTFGLSAFADLRPKHVITNVKLMLSAIGLGEERHLLMDKVVCSVYNKTCMMTRCPSCPKSEALESFLEDLIGDENETISYKQWTHTDDNKLENILCDSDDFIERVVSVVQKLTTHHLIARNQSAFFVQSKEKTDRESCVLVSDFSENYSFIIQNSVQGYYWANHQATILPFMAYMKRHDGSVFNVSIAIISDHLTHDTISVHAYLNPVLTHLKTINPLLKSIKYFTDGSGAQYKNKKNSRICWHFFATCHGKSACDGIGGTVKRLARLASLLRGVNDQITTSKQLFDWTTENLEIKCIYVTSTEVKANEALIIERMQNAIAVNGTRKFHCFVPINLFQVKASVLSGDGADFTTFNILPNSTSEVFDFFSCTVNDYIACINPDDMYWYVTQIISLEAKSGLIRGYKPTKTKKKYTLVKLIVKNKNSETNNFKK</sequence>
<dbReference type="AlphaFoldDB" id="A0AAD5KWT9"/>
<evidence type="ECO:0008006" key="3">
    <source>
        <dbReference type="Google" id="ProtNLM"/>
    </source>
</evidence>
<accession>A0AAD5KWT9</accession>
<evidence type="ECO:0000313" key="2">
    <source>
        <dbReference type="Proteomes" id="UP000820818"/>
    </source>
</evidence>
<proteinExistence type="predicted"/>
<organism evidence="1 2">
    <name type="scientific">Daphnia sinensis</name>
    <dbReference type="NCBI Taxonomy" id="1820382"/>
    <lineage>
        <taxon>Eukaryota</taxon>
        <taxon>Metazoa</taxon>
        <taxon>Ecdysozoa</taxon>
        <taxon>Arthropoda</taxon>
        <taxon>Crustacea</taxon>
        <taxon>Branchiopoda</taxon>
        <taxon>Diplostraca</taxon>
        <taxon>Cladocera</taxon>
        <taxon>Anomopoda</taxon>
        <taxon>Daphniidae</taxon>
        <taxon>Daphnia</taxon>
        <taxon>Daphnia similis group</taxon>
    </lineage>
</organism>
<evidence type="ECO:0000313" key="1">
    <source>
        <dbReference type="EMBL" id="KAI9560602.1"/>
    </source>
</evidence>
<protein>
    <recommendedName>
        <fullName evidence="3">Cc8L18.2-like protein</fullName>
    </recommendedName>
</protein>
<dbReference type="PANTHER" id="PTHR46601:SF1">
    <property type="entry name" value="ADF-H DOMAIN-CONTAINING PROTEIN"/>
    <property type="match status" value="1"/>
</dbReference>
<name>A0AAD5KWT9_9CRUS</name>
<reference evidence="1 2" key="1">
    <citation type="submission" date="2022-05" db="EMBL/GenBank/DDBJ databases">
        <title>A multi-omics perspective on studying reproductive biology in Daphnia sinensis.</title>
        <authorList>
            <person name="Jia J."/>
        </authorList>
    </citation>
    <scope>NUCLEOTIDE SEQUENCE [LARGE SCALE GENOMIC DNA]</scope>
    <source>
        <strain evidence="1 2">WSL</strain>
    </source>
</reference>
<keyword evidence="2" id="KW-1185">Reference proteome</keyword>
<gene>
    <name evidence="1" type="ORF">GHT06_011551</name>
</gene>
<dbReference type="EMBL" id="WJBH02000003">
    <property type="protein sequence ID" value="KAI9560602.1"/>
    <property type="molecule type" value="Genomic_DNA"/>
</dbReference>
<dbReference type="Proteomes" id="UP000820818">
    <property type="component" value="Linkage Group LG3"/>
</dbReference>
<dbReference type="PANTHER" id="PTHR46601">
    <property type="entry name" value="ULP_PROTEASE DOMAIN-CONTAINING PROTEIN"/>
    <property type="match status" value="1"/>
</dbReference>
<comment type="caution">
    <text evidence="1">The sequence shown here is derived from an EMBL/GenBank/DDBJ whole genome shotgun (WGS) entry which is preliminary data.</text>
</comment>